<dbReference type="EMBL" id="JAAIUW010000012">
    <property type="protein sequence ID" value="KAF7805557.1"/>
    <property type="molecule type" value="Genomic_DNA"/>
</dbReference>
<evidence type="ECO:0000313" key="2">
    <source>
        <dbReference type="Proteomes" id="UP000634136"/>
    </source>
</evidence>
<name>A0A834SKU2_9FABA</name>
<gene>
    <name evidence="1" type="ORF">G2W53_037718</name>
</gene>
<dbReference type="Proteomes" id="UP000634136">
    <property type="component" value="Unassembled WGS sequence"/>
</dbReference>
<reference evidence="1" key="1">
    <citation type="submission" date="2020-09" db="EMBL/GenBank/DDBJ databases">
        <title>Genome-Enabled Discovery of Anthraquinone Biosynthesis in Senna tora.</title>
        <authorList>
            <person name="Kang S.-H."/>
            <person name="Pandey R.P."/>
            <person name="Lee C.-M."/>
            <person name="Sim J.-S."/>
            <person name="Jeong J.-T."/>
            <person name="Choi B.-S."/>
            <person name="Jung M."/>
            <person name="Ginzburg D."/>
            <person name="Zhao K."/>
            <person name="Won S.Y."/>
            <person name="Oh T.-J."/>
            <person name="Yu Y."/>
            <person name="Kim N.-H."/>
            <person name="Lee O.R."/>
            <person name="Lee T.-H."/>
            <person name="Bashyal P."/>
            <person name="Kim T.-S."/>
            <person name="Lee W.-H."/>
            <person name="Kawkins C."/>
            <person name="Kim C.-K."/>
            <person name="Kim J.S."/>
            <person name="Ahn B.O."/>
            <person name="Rhee S.Y."/>
            <person name="Sohng J.K."/>
        </authorList>
    </citation>
    <scope>NUCLEOTIDE SEQUENCE</scope>
    <source>
        <tissue evidence="1">Leaf</tissue>
    </source>
</reference>
<keyword evidence="2" id="KW-1185">Reference proteome</keyword>
<protein>
    <submittedName>
        <fullName evidence="1">Uncharacterized protein</fullName>
    </submittedName>
</protein>
<comment type="caution">
    <text evidence="1">The sequence shown here is derived from an EMBL/GenBank/DDBJ whole genome shotgun (WGS) entry which is preliminary data.</text>
</comment>
<dbReference type="AlphaFoldDB" id="A0A834SKU2"/>
<proteinExistence type="predicted"/>
<sequence>MDGLLLRWRHSSENDVGSLFTGSRFTATIVFVGHTSPPGECRVLSAKFRVLCKASFHI</sequence>
<organism evidence="1 2">
    <name type="scientific">Senna tora</name>
    <dbReference type="NCBI Taxonomy" id="362788"/>
    <lineage>
        <taxon>Eukaryota</taxon>
        <taxon>Viridiplantae</taxon>
        <taxon>Streptophyta</taxon>
        <taxon>Embryophyta</taxon>
        <taxon>Tracheophyta</taxon>
        <taxon>Spermatophyta</taxon>
        <taxon>Magnoliopsida</taxon>
        <taxon>eudicotyledons</taxon>
        <taxon>Gunneridae</taxon>
        <taxon>Pentapetalae</taxon>
        <taxon>rosids</taxon>
        <taxon>fabids</taxon>
        <taxon>Fabales</taxon>
        <taxon>Fabaceae</taxon>
        <taxon>Caesalpinioideae</taxon>
        <taxon>Cassia clade</taxon>
        <taxon>Senna</taxon>
    </lineage>
</organism>
<evidence type="ECO:0000313" key="1">
    <source>
        <dbReference type="EMBL" id="KAF7805557.1"/>
    </source>
</evidence>
<accession>A0A834SKU2</accession>